<name>A0A5P4S624_VIBPH</name>
<dbReference type="EMBL" id="MK463647">
    <property type="protein sequence ID" value="QFC17934.1"/>
    <property type="molecule type" value="Genomic_DNA"/>
</dbReference>
<protein>
    <submittedName>
        <fullName evidence="1">Uncharacterized protein</fullName>
    </submittedName>
</protein>
<sequence>MNDARSECLLTFVNFACAFSRYRPAALRVSHCSLIPDFIRFIDINILFKPHFCDRSFKNTVLINAPQKLANYAWISAKRQGSLPSLIDVLFIVNQFSLIRKN</sequence>
<evidence type="ECO:0000313" key="1">
    <source>
        <dbReference type="EMBL" id="QFC17934.1"/>
    </source>
</evidence>
<accession>A0A5P4S624</accession>
<proteinExistence type="predicted"/>
<dbReference type="AlphaFoldDB" id="A0A5P4S624"/>
<gene>
    <name evidence="1" type="primary">orf1</name>
</gene>
<reference evidence="1" key="1">
    <citation type="journal article" date="2019" name="Int. J. Food Microbiol.">
        <title>Developing a novel molecular serotyping system based on capsular polysaccharide synthesis gene clusters of Vibrio parahaemolyticus.</title>
        <authorList>
            <person name="Pang Y."/>
            <person name="Guo X."/>
            <person name="Tian X."/>
            <person name="Liu F."/>
            <person name="Wang L."/>
            <person name="Wu J."/>
            <person name="Zhang S."/>
            <person name="Li S."/>
            <person name="Liu B."/>
        </authorList>
    </citation>
    <scope>NUCLEOTIDE SEQUENCE</scope>
    <source>
        <strain evidence="1">G3508</strain>
    </source>
</reference>
<organism evidence="1">
    <name type="scientific">Vibrio parahaemolyticus</name>
    <dbReference type="NCBI Taxonomy" id="670"/>
    <lineage>
        <taxon>Bacteria</taxon>
        <taxon>Pseudomonadati</taxon>
        <taxon>Pseudomonadota</taxon>
        <taxon>Gammaproteobacteria</taxon>
        <taxon>Vibrionales</taxon>
        <taxon>Vibrionaceae</taxon>
        <taxon>Vibrio</taxon>
    </lineage>
</organism>